<dbReference type="HOGENOM" id="CLU_156346_0_0_5"/>
<accession>G2KSZ8</accession>
<feature type="transmembrane region" description="Helical" evidence="1">
    <location>
        <begin position="12"/>
        <end position="30"/>
    </location>
</feature>
<dbReference type="eggNOG" id="ENOG503382I">
    <property type="taxonomic scope" value="Bacteria"/>
</dbReference>
<dbReference type="STRING" id="856793.MICA_1832"/>
<dbReference type="AlphaFoldDB" id="G2KSZ8"/>
<organism evidence="2 3">
    <name type="scientific">Micavibrio aeruginosavorus (strain ARL-13)</name>
    <dbReference type="NCBI Taxonomy" id="856793"/>
    <lineage>
        <taxon>Bacteria</taxon>
        <taxon>Pseudomonadati</taxon>
        <taxon>Bdellovibrionota</taxon>
        <taxon>Bdellovibrionia</taxon>
        <taxon>Bdellovibrionales</taxon>
        <taxon>Pseudobdellovibrionaceae</taxon>
        <taxon>Micavibrio</taxon>
    </lineage>
</organism>
<evidence type="ECO:0000256" key="1">
    <source>
        <dbReference type="SAM" id="Phobius"/>
    </source>
</evidence>
<dbReference type="Proteomes" id="UP000009286">
    <property type="component" value="Chromosome"/>
</dbReference>
<evidence type="ECO:0000313" key="2">
    <source>
        <dbReference type="EMBL" id="AEP10143.1"/>
    </source>
</evidence>
<dbReference type="RefSeq" id="WP_014103366.1">
    <property type="nucleotide sequence ID" value="NC_016026.1"/>
</dbReference>
<reference evidence="2 3" key="1">
    <citation type="journal article" date="2011" name="BMC Genomics">
        <title>Genomic insights into an obligate epibiotic bacterial predator: Micavibrio aeruginosavorus ARL-13.</title>
        <authorList>
            <person name="Wang Z."/>
            <person name="Kadouri D."/>
            <person name="Wu M."/>
        </authorList>
    </citation>
    <scope>NUCLEOTIDE SEQUENCE [LARGE SCALE GENOMIC DNA]</scope>
    <source>
        <strain evidence="2 3">ARL-13</strain>
    </source>
</reference>
<proteinExistence type="predicted"/>
<keyword evidence="1" id="KW-0472">Membrane</keyword>
<sequence length="107" mass="12539">MDNFAFDMNWWVTAIQIPVLGGMFWLIWHIRNESENAERHLRDLIDTRHSQMREGLAAFKLEVAKTYASVTEMRELESRLVGHLLRIESKLDATALKTEALNARKER</sequence>
<keyword evidence="1" id="KW-1133">Transmembrane helix</keyword>
<evidence type="ECO:0000313" key="3">
    <source>
        <dbReference type="Proteomes" id="UP000009286"/>
    </source>
</evidence>
<dbReference type="OrthoDB" id="8449338at2"/>
<gene>
    <name evidence="2" type="ordered locus">MICA_1832</name>
</gene>
<protein>
    <submittedName>
        <fullName evidence="2">Uncharacterized protein</fullName>
    </submittedName>
</protein>
<dbReference type="EMBL" id="CP002382">
    <property type="protein sequence ID" value="AEP10143.1"/>
    <property type="molecule type" value="Genomic_DNA"/>
</dbReference>
<dbReference type="KEGG" id="mai:MICA_1832"/>
<keyword evidence="1" id="KW-0812">Transmembrane</keyword>
<keyword evidence="3" id="KW-1185">Reference proteome</keyword>
<name>G2KSZ8_MICAA</name>